<evidence type="ECO:0008006" key="4">
    <source>
        <dbReference type="Google" id="ProtNLM"/>
    </source>
</evidence>
<name>A0A1G5Q9M1_9RHOB</name>
<feature type="region of interest" description="Disordered" evidence="1">
    <location>
        <begin position="1"/>
        <end position="65"/>
    </location>
</feature>
<evidence type="ECO:0000256" key="1">
    <source>
        <dbReference type="SAM" id="MobiDB-lite"/>
    </source>
</evidence>
<protein>
    <recommendedName>
        <fullName evidence="4">DUF4169 domain-containing protein</fullName>
    </recommendedName>
</protein>
<reference evidence="2 3" key="1">
    <citation type="submission" date="2016-10" db="EMBL/GenBank/DDBJ databases">
        <authorList>
            <person name="de Groot N.N."/>
        </authorList>
    </citation>
    <scope>NUCLEOTIDE SEQUENCE [LARGE SCALE GENOMIC DNA]</scope>
    <source>
        <strain evidence="2 3">U95</strain>
    </source>
</reference>
<dbReference type="InterPro" id="IPR025227">
    <property type="entry name" value="DUF4169"/>
</dbReference>
<evidence type="ECO:0000313" key="2">
    <source>
        <dbReference type="EMBL" id="SCZ58555.1"/>
    </source>
</evidence>
<gene>
    <name evidence="2" type="ORF">SAMN04488118_103335</name>
</gene>
<evidence type="ECO:0000313" key="3">
    <source>
        <dbReference type="Proteomes" id="UP000198767"/>
    </source>
</evidence>
<proteinExistence type="predicted"/>
<keyword evidence="3" id="KW-1185">Reference proteome</keyword>
<dbReference type="AlphaFoldDB" id="A0A1G5Q9M1"/>
<dbReference type="Proteomes" id="UP000198767">
    <property type="component" value="Unassembled WGS sequence"/>
</dbReference>
<dbReference type="Pfam" id="PF13770">
    <property type="entry name" value="DUF4169"/>
    <property type="match status" value="1"/>
</dbReference>
<accession>A0A1G5Q9M1</accession>
<dbReference type="RefSeq" id="WP_090217466.1">
    <property type="nucleotide sequence ID" value="NZ_CANLDO010000003.1"/>
</dbReference>
<organism evidence="2 3">
    <name type="scientific">Epibacterium ulvae</name>
    <dbReference type="NCBI Taxonomy" id="1156985"/>
    <lineage>
        <taxon>Bacteria</taxon>
        <taxon>Pseudomonadati</taxon>
        <taxon>Pseudomonadota</taxon>
        <taxon>Alphaproteobacteria</taxon>
        <taxon>Rhodobacterales</taxon>
        <taxon>Roseobacteraceae</taxon>
        <taxon>Epibacterium</taxon>
    </lineage>
</organism>
<dbReference type="EMBL" id="FMWG01000003">
    <property type="protein sequence ID" value="SCZ58555.1"/>
    <property type="molecule type" value="Genomic_DNA"/>
</dbReference>
<sequence length="65" mass="7606">MDKPVNLNRFRKQKARAEKKARADQNAVTFGRTKAEKDLDKARNVQSLHKLDQHKRSDEKQDSKT</sequence>
<feature type="compositionally biased region" description="Basic and acidic residues" evidence="1">
    <location>
        <begin position="33"/>
        <end position="65"/>
    </location>
</feature>
<dbReference type="OrthoDB" id="7192657at2"/>
<dbReference type="STRING" id="1156985.SAMN04488118_103335"/>